<evidence type="ECO:0000313" key="2">
    <source>
        <dbReference type="Proteomes" id="UP000199800"/>
    </source>
</evidence>
<dbReference type="STRING" id="29364.SAMN04487772_10253"/>
<accession>A0A1H9YJH9</accession>
<dbReference type="EMBL" id="FOHN01000002">
    <property type="protein sequence ID" value="SES69218.1"/>
    <property type="molecule type" value="Genomic_DNA"/>
</dbReference>
<dbReference type="AlphaFoldDB" id="A0A1H9YJH9"/>
<evidence type="ECO:0000313" key="1">
    <source>
        <dbReference type="EMBL" id="SES69218.1"/>
    </source>
</evidence>
<organism evidence="1 2">
    <name type="scientific">[Clostridium] polysaccharolyticum</name>
    <dbReference type="NCBI Taxonomy" id="29364"/>
    <lineage>
        <taxon>Bacteria</taxon>
        <taxon>Bacillati</taxon>
        <taxon>Bacillota</taxon>
        <taxon>Clostridia</taxon>
        <taxon>Lachnospirales</taxon>
        <taxon>Lachnospiraceae</taxon>
    </lineage>
</organism>
<dbReference type="Proteomes" id="UP000199800">
    <property type="component" value="Unassembled WGS sequence"/>
</dbReference>
<proteinExistence type="predicted"/>
<protein>
    <submittedName>
        <fullName evidence="1">Uncharacterized protein</fullName>
    </submittedName>
</protein>
<keyword evidence="2" id="KW-1185">Reference proteome</keyword>
<gene>
    <name evidence="1" type="ORF">SAMN04487772_10253</name>
</gene>
<reference evidence="1 2" key="1">
    <citation type="submission" date="2016-10" db="EMBL/GenBank/DDBJ databases">
        <authorList>
            <person name="de Groot N.N."/>
        </authorList>
    </citation>
    <scope>NUCLEOTIDE SEQUENCE [LARGE SCALE GENOMIC DNA]</scope>
    <source>
        <strain evidence="1 2">DSM 1801</strain>
    </source>
</reference>
<sequence length="39" mass="4660">MPDSTFVENGIEYIDNFRCEFCLHLEITDGSIRLKDYKF</sequence>
<name>A0A1H9YJH9_9FIRM</name>